<sequence>MKKNLIFLLTVLLTLVSVTSLFAQNSFSVKYIAQSGFGAPPPELIRVEADYDRHNHIISPPNSSTQTTPILESKHIVNGTTVTYLTAPTPSPNKAQTFELFHLKVIWTAYDNGVPFSRVYTFNGGQIIAANGGTEINELIPQARIRLKAIHSGTHVLYQITLQTF</sequence>
<dbReference type="RefSeq" id="WP_048504742.1">
    <property type="nucleotide sequence ID" value="NZ_LFND01000001.1"/>
</dbReference>
<evidence type="ECO:0000313" key="3">
    <source>
        <dbReference type="Proteomes" id="UP000036261"/>
    </source>
</evidence>
<protein>
    <submittedName>
        <fullName evidence="2">Uncharacterized protein</fullName>
    </submittedName>
</protein>
<dbReference type="PATRIC" id="fig|558151.6.peg.171"/>
<comment type="caution">
    <text evidence="2">The sequence shown here is derived from an EMBL/GenBank/DDBJ whole genome shotgun (WGS) entry which is preliminary data.</text>
</comment>
<reference evidence="2 3" key="1">
    <citation type="journal article" date="2013" name="Int. J. Syst. Evol. Microbiol.">
        <title>Chryseobacterium angstadtii sp. nov., isolated from a newt tank.</title>
        <authorList>
            <person name="Kirk K.E."/>
            <person name="Hoffman J.A."/>
            <person name="Smith K.A."/>
            <person name="Strahan B.L."/>
            <person name="Failor K.C."/>
            <person name="Krebs J.E."/>
            <person name="Gale A.N."/>
            <person name="Do T.D."/>
            <person name="Sontag T.C."/>
            <person name="Batties A.M."/>
            <person name="Mistiszyn K."/>
            <person name="Newman J.D."/>
        </authorList>
    </citation>
    <scope>NUCLEOTIDE SEQUENCE [LARGE SCALE GENOMIC DNA]</scope>
    <source>
        <strain evidence="2 3">KM</strain>
    </source>
</reference>
<gene>
    <name evidence="2" type="ORF">ACM46_00820</name>
</gene>
<evidence type="ECO:0000256" key="1">
    <source>
        <dbReference type="SAM" id="SignalP"/>
    </source>
</evidence>
<dbReference type="OrthoDB" id="1256067at2"/>
<feature type="signal peptide" evidence="1">
    <location>
        <begin position="1"/>
        <end position="23"/>
    </location>
</feature>
<feature type="chain" id="PRO_5005290909" evidence="1">
    <location>
        <begin position="24"/>
        <end position="165"/>
    </location>
</feature>
<dbReference type="AlphaFoldDB" id="A0A0J7LB08"/>
<dbReference type="EMBL" id="LFND01000001">
    <property type="protein sequence ID" value="KMQ66140.1"/>
    <property type="molecule type" value="Genomic_DNA"/>
</dbReference>
<dbReference type="Proteomes" id="UP000036261">
    <property type="component" value="Unassembled WGS sequence"/>
</dbReference>
<organism evidence="2 3">
    <name type="scientific">Chryseobacterium angstadtii</name>
    <dbReference type="NCBI Taxonomy" id="558151"/>
    <lineage>
        <taxon>Bacteria</taxon>
        <taxon>Pseudomonadati</taxon>
        <taxon>Bacteroidota</taxon>
        <taxon>Flavobacteriia</taxon>
        <taxon>Flavobacteriales</taxon>
        <taxon>Weeksellaceae</taxon>
        <taxon>Chryseobacterium group</taxon>
        <taxon>Chryseobacterium</taxon>
    </lineage>
</organism>
<name>A0A0J7LB08_9FLAO</name>
<keyword evidence="3" id="KW-1185">Reference proteome</keyword>
<accession>A0A0J7LB08</accession>
<proteinExistence type="predicted"/>
<keyword evidence="1" id="KW-0732">Signal</keyword>
<evidence type="ECO:0000313" key="2">
    <source>
        <dbReference type="EMBL" id="KMQ66140.1"/>
    </source>
</evidence>